<sequence>MRITLSQMEAFYWAAHLGSIHAAARHLHLSQPAISARIKELEDTLDSKLFERTRQRVTLTEIGTAALRHADQALNSSRQLEHFRKDRSPSGKLRLGADECSATVGLTAVIAKIKEHFPSLDLEITVDVGSVLNQKLNAKELDIAILTNPSTGSEATDSFIGWMPFAWVASSSAPILPVPFKPNDAHGLSIATHSAPSTLYAVVDGWLHSGGVKAKSLNTSNSLALIARLVAAGHAIAILPLPLLQEMLASGSVRTLPCSPPIEPAGFYISYMTATHNPGIDAIVELTKDTLLQLKFLTVDHPAEQQSDFNHVD</sequence>
<dbReference type="SUPFAM" id="SSF53850">
    <property type="entry name" value="Periplasmic binding protein-like II"/>
    <property type="match status" value="1"/>
</dbReference>
<dbReference type="AlphaFoldDB" id="A0A4V2FU17"/>
<dbReference type="PANTHER" id="PTHR30126">
    <property type="entry name" value="HTH-TYPE TRANSCRIPTIONAL REGULATOR"/>
    <property type="match status" value="1"/>
</dbReference>
<comment type="caution">
    <text evidence="6">The sequence shown here is derived from an EMBL/GenBank/DDBJ whole genome shotgun (WGS) entry which is preliminary data.</text>
</comment>
<dbReference type="InterPro" id="IPR036390">
    <property type="entry name" value="WH_DNA-bd_sf"/>
</dbReference>
<dbReference type="OrthoDB" id="8651113at2"/>
<dbReference type="InterPro" id="IPR005119">
    <property type="entry name" value="LysR_subst-bd"/>
</dbReference>
<gene>
    <name evidence="6" type="ORF">EV681_2134</name>
</gene>
<dbReference type="Gene3D" id="3.40.190.10">
    <property type="entry name" value="Periplasmic binding protein-like II"/>
    <property type="match status" value="2"/>
</dbReference>
<dbReference type="EMBL" id="SHKO01000001">
    <property type="protein sequence ID" value="RZU00326.1"/>
    <property type="molecule type" value="Genomic_DNA"/>
</dbReference>
<dbReference type="SUPFAM" id="SSF46785">
    <property type="entry name" value="Winged helix' DNA-binding domain"/>
    <property type="match status" value="1"/>
</dbReference>
<protein>
    <submittedName>
        <fullName evidence="6">DNA-binding transcriptional LysR family regulator</fullName>
    </submittedName>
</protein>
<evidence type="ECO:0000256" key="1">
    <source>
        <dbReference type="ARBA" id="ARBA00009437"/>
    </source>
</evidence>
<evidence type="ECO:0000313" key="7">
    <source>
        <dbReference type="Proteomes" id="UP000293398"/>
    </source>
</evidence>
<feature type="domain" description="HTH lysR-type" evidence="5">
    <location>
        <begin position="3"/>
        <end position="60"/>
    </location>
</feature>
<evidence type="ECO:0000259" key="5">
    <source>
        <dbReference type="PROSITE" id="PS50931"/>
    </source>
</evidence>
<keyword evidence="3 6" id="KW-0238">DNA-binding</keyword>
<proteinExistence type="inferred from homology"/>
<reference evidence="6 7" key="1">
    <citation type="submission" date="2019-02" db="EMBL/GenBank/DDBJ databases">
        <title>Genomic Encyclopedia of Type Strains, Phase IV (KMG-IV): sequencing the most valuable type-strain genomes for metagenomic binning, comparative biology and taxonomic classification.</title>
        <authorList>
            <person name="Goeker M."/>
        </authorList>
    </citation>
    <scope>NUCLEOTIDE SEQUENCE [LARGE SCALE GENOMIC DNA]</scope>
    <source>
        <strain evidence="6 7">DSM 23814</strain>
    </source>
</reference>
<dbReference type="PROSITE" id="PS50931">
    <property type="entry name" value="HTH_LYSR"/>
    <property type="match status" value="1"/>
</dbReference>
<evidence type="ECO:0000256" key="2">
    <source>
        <dbReference type="ARBA" id="ARBA00023015"/>
    </source>
</evidence>
<dbReference type="InterPro" id="IPR036388">
    <property type="entry name" value="WH-like_DNA-bd_sf"/>
</dbReference>
<evidence type="ECO:0000256" key="3">
    <source>
        <dbReference type="ARBA" id="ARBA00023125"/>
    </source>
</evidence>
<keyword evidence="4" id="KW-0804">Transcription</keyword>
<dbReference type="GO" id="GO:0003700">
    <property type="term" value="F:DNA-binding transcription factor activity"/>
    <property type="evidence" value="ECO:0007669"/>
    <property type="project" value="InterPro"/>
</dbReference>
<dbReference type="Gene3D" id="1.10.10.10">
    <property type="entry name" value="Winged helix-like DNA-binding domain superfamily/Winged helix DNA-binding domain"/>
    <property type="match status" value="1"/>
</dbReference>
<dbReference type="Proteomes" id="UP000293398">
    <property type="component" value="Unassembled WGS sequence"/>
</dbReference>
<keyword evidence="7" id="KW-1185">Reference proteome</keyword>
<dbReference type="CDD" id="cd05466">
    <property type="entry name" value="PBP2_LTTR_substrate"/>
    <property type="match status" value="1"/>
</dbReference>
<dbReference type="GO" id="GO:0000976">
    <property type="term" value="F:transcription cis-regulatory region binding"/>
    <property type="evidence" value="ECO:0007669"/>
    <property type="project" value="TreeGrafter"/>
</dbReference>
<dbReference type="FunFam" id="1.10.10.10:FF:000001">
    <property type="entry name" value="LysR family transcriptional regulator"/>
    <property type="match status" value="1"/>
</dbReference>
<dbReference type="InterPro" id="IPR000847">
    <property type="entry name" value="LysR_HTH_N"/>
</dbReference>
<dbReference type="Pfam" id="PF00126">
    <property type="entry name" value="HTH_1"/>
    <property type="match status" value="1"/>
</dbReference>
<name>A0A4V2FU17_9BURK</name>
<comment type="similarity">
    <text evidence="1">Belongs to the LysR transcriptional regulatory family.</text>
</comment>
<accession>A0A4V2FU17</accession>
<organism evidence="6 7">
    <name type="scientific">Advenella incenata</name>
    <dbReference type="NCBI Taxonomy" id="267800"/>
    <lineage>
        <taxon>Bacteria</taxon>
        <taxon>Pseudomonadati</taxon>
        <taxon>Pseudomonadota</taxon>
        <taxon>Betaproteobacteria</taxon>
        <taxon>Burkholderiales</taxon>
        <taxon>Alcaligenaceae</taxon>
    </lineage>
</organism>
<dbReference type="Pfam" id="PF03466">
    <property type="entry name" value="LysR_substrate"/>
    <property type="match status" value="1"/>
</dbReference>
<evidence type="ECO:0000256" key="4">
    <source>
        <dbReference type="ARBA" id="ARBA00023163"/>
    </source>
</evidence>
<keyword evidence="2" id="KW-0805">Transcription regulation</keyword>
<evidence type="ECO:0000313" key="6">
    <source>
        <dbReference type="EMBL" id="RZU00326.1"/>
    </source>
</evidence>
<dbReference type="PANTHER" id="PTHR30126:SF77">
    <property type="entry name" value="TRANSCRIPTIONAL REGULATORY PROTEIN"/>
    <property type="match status" value="1"/>
</dbReference>
<dbReference type="PRINTS" id="PR00039">
    <property type="entry name" value="HTHLYSR"/>
</dbReference>